<sequence length="39" mass="4009">MVCTNSGHFHLGYSEPGHLPAPNGSGIASTCWICCCLSG</sequence>
<dbReference type="AlphaFoldDB" id="A0A0E9R0V4"/>
<reference evidence="1" key="1">
    <citation type="submission" date="2014-11" db="EMBL/GenBank/DDBJ databases">
        <authorList>
            <person name="Amaro Gonzalez C."/>
        </authorList>
    </citation>
    <scope>NUCLEOTIDE SEQUENCE</scope>
</reference>
<name>A0A0E9R0V4_ANGAN</name>
<evidence type="ECO:0000313" key="1">
    <source>
        <dbReference type="EMBL" id="JAH22729.1"/>
    </source>
</evidence>
<organism evidence="1">
    <name type="scientific">Anguilla anguilla</name>
    <name type="common">European freshwater eel</name>
    <name type="synonym">Muraena anguilla</name>
    <dbReference type="NCBI Taxonomy" id="7936"/>
    <lineage>
        <taxon>Eukaryota</taxon>
        <taxon>Metazoa</taxon>
        <taxon>Chordata</taxon>
        <taxon>Craniata</taxon>
        <taxon>Vertebrata</taxon>
        <taxon>Euteleostomi</taxon>
        <taxon>Actinopterygii</taxon>
        <taxon>Neopterygii</taxon>
        <taxon>Teleostei</taxon>
        <taxon>Anguilliformes</taxon>
        <taxon>Anguillidae</taxon>
        <taxon>Anguilla</taxon>
    </lineage>
</organism>
<accession>A0A0E9R0V4</accession>
<dbReference type="EMBL" id="GBXM01085848">
    <property type="protein sequence ID" value="JAH22729.1"/>
    <property type="molecule type" value="Transcribed_RNA"/>
</dbReference>
<reference evidence="1" key="2">
    <citation type="journal article" date="2015" name="Fish Shellfish Immunol.">
        <title>Early steps in the European eel (Anguilla anguilla)-Vibrio vulnificus interaction in the gills: Role of the RtxA13 toxin.</title>
        <authorList>
            <person name="Callol A."/>
            <person name="Pajuelo D."/>
            <person name="Ebbesson L."/>
            <person name="Teles M."/>
            <person name="MacKenzie S."/>
            <person name="Amaro C."/>
        </authorList>
    </citation>
    <scope>NUCLEOTIDE SEQUENCE</scope>
</reference>
<protein>
    <submittedName>
        <fullName evidence="1">Uncharacterized protein</fullName>
    </submittedName>
</protein>
<proteinExistence type="predicted"/>